<organism evidence="1 2">
    <name type="scientific">Paxillus rubicundulus Ve08.2h10</name>
    <dbReference type="NCBI Taxonomy" id="930991"/>
    <lineage>
        <taxon>Eukaryota</taxon>
        <taxon>Fungi</taxon>
        <taxon>Dikarya</taxon>
        <taxon>Basidiomycota</taxon>
        <taxon>Agaricomycotina</taxon>
        <taxon>Agaricomycetes</taxon>
        <taxon>Agaricomycetidae</taxon>
        <taxon>Boletales</taxon>
        <taxon>Paxilineae</taxon>
        <taxon>Paxillaceae</taxon>
        <taxon>Paxillus</taxon>
    </lineage>
</organism>
<evidence type="ECO:0000313" key="2">
    <source>
        <dbReference type="Proteomes" id="UP000054538"/>
    </source>
</evidence>
<dbReference type="AlphaFoldDB" id="A0A0D0CA59"/>
<name>A0A0D0CA59_9AGAM</name>
<reference evidence="1 2" key="1">
    <citation type="submission" date="2014-04" db="EMBL/GenBank/DDBJ databases">
        <authorList>
            <consortium name="DOE Joint Genome Institute"/>
            <person name="Kuo A."/>
            <person name="Kohler A."/>
            <person name="Jargeat P."/>
            <person name="Nagy L.G."/>
            <person name="Floudas D."/>
            <person name="Copeland A."/>
            <person name="Barry K.W."/>
            <person name="Cichocki N."/>
            <person name="Veneault-Fourrey C."/>
            <person name="LaButti K."/>
            <person name="Lindquist E.A."/>
            <person name="Lipzen A."/>
            <person name="Lundell T."/>
            <person name="Morin E."/>
            <person name="Murat C."/>
            <person name="Sun H."/>
            <person name="Tunlid A."/>
            <person name="Henrissat B."/>
            <person name="Grigoriev I.V."/>
            <person name="Hibbett D.S."/>
            <person name="Martin F."/>
            <person name="Nordberg H.P."/>
            <person name="Cantor M.N."/>
            <person name="Hua S.X."/>
        </authorList>
    </citation>
    <scope>NUCLEOTIDE SEQUENCE [LARGE SCALE GENOMIC DNA]</scope>
    <source>
        <strain evidence="1 2">Ve08.2h10</strain>
    </source>
</reference>
<keyword evidence="2" id="KW-1185">Reference proteome</keyword>
<evidence type="ECO:0000313" key="1">
    <source>
        <dbReference type="EMBL" id="KIK79787.1"/>
    </source>
</evidence>
<dbReference type="HOGENOM" id="CLU_2886443_0_0_1"/>
<dbReference type="Proteomes" id="UP000054538">
    <property type="component" value="Unassembled WGS sequence"/>
</dbReference>
<accession>A0A0D0CA59</accession>
<dbReference type="InParanoid" id="A0A0D0CA59"/>
<protein>
    <submittedName>
        <fullName evidence="1">Uncharacterized protein</fullName>
    </submittedName>
</protein>
<dbReference type="EMBL" id="KN826184">
    <property type="protein sequence ID" value="KIK79787.1"/>
    <property type="molecule type" value="Genomic_DNA"/>
</dbReference>
<sequence>MSDKVDEGIIKSMVASVDRIGWTLVETGAQTSEGPGQGDDRWEGSHRSQYIHSNTLTYMYIQL</sequence>
<proteinExistence type="predicted"/>
<reference evidence="2" key="2">
    <citation type="submission" date="2015-01" db="EMBL/GenBank/DDBJ databases">
        <title>Evolutionary Origins and Diversification of the Mycorrhizal Mutualists.</title>
        <authorList>
            <consortium name="DOE Joint Genome Institute"/>
            <consortium name="Mycorrhizal Genomics Consortium"/>
            <person name="Kohler A."/>
            <person name="Kuo A."/>
            <person name="Nagy L.G."/>
            <person name="Floudas D."/>
            <person name="Copeland A."/>
            <person name="Barry K.W."/>
            <person name="Cichocki N."/>
            <person name="Veneault-Fourrey C."/>
            <person name="LaButti K."/>
            <person name="Lindquist E.A."/>
            <person name="Lipzen A."/>
            <person name="Lundell T."/>
            <person name="Morin E."/>
            <person name="Murat C."/>
            <person name="Riley R."/>
            <person name="Ohm R."/>
            <person name="Sun H."/>
            <person name="Tunlid A."/>
            <person name="Henrissat B."/>
            <person name="Grigoriev I.V."/>
            <person name="Hibbett D.S."/>
            <person name="Martin F."/>
        </authorList>
    </citation>
    <scope>NUCLEOTIDE SEQUENCE [LARGE SCALE GENOMIC DNA]</scope>
    <source>
        <strain evidence="2">Ve08.2h10</strain>
    </source>
</reference>
<gene>
    <name evidence="1" type="ORF">PAXRUDRAFT_264901</name>
</gene>